<dbReference type="PROSITE" id="PS51257">
    <property type="entry name" value="PROKAR_LIPOPROTEIN"/>
    <property type="match status" value="1"/>
</dbReference>
<keyword evidence="3" id="KW-0732">Signal</keyword>
<sequence>MQTTTRAGCMLALLLLGSCRSEQARFSFRSEPTASVAVASPAVTPPHLTPLAAGLPSTTPHKAAPQARPTTASPVLKRVLAAGNILLPSISQPHPEAAVVKRPRAPLRHDTLHIVLGGLLVVGGVVAGLALGGWLGLGVGALVVLLGYYFVVLGIGGKHAWLEIFQEFFNM</sequence>
<keyword evidence="2" id="KW-0812">Transmembrane</keyword>
<dbReference type="EMBL" id="RWIS01000001">
    <property type="protein sequence ID" value="RSK37401.1"/>
    <property type="molecule type" value="Genomic_DNA"/>
</dbReference>
<dbReference type="AlphaFoldDB" id="A0A3R9N2H1"/>
<feature type="transmembrane region" description="Helical" evidence="2">
    <location>
        <begin position="139"/>
        <end position="161"/>
    </location>
</feature>
<accession>A0A3R9N2H1</accession>
<comment type="caution">
    <text evidence="4">The sequence shown here is derived from an EMBL/GenBank/DDBJ whole genome shotgun (WGS) entry which is preliminary data.</text>
</comment>
<feature type="region of interest" description="Disordered" evidence="1">
    <location>
        <begin position="49"/>
        <end position="68"/>
    </location>
</feature>
<feature type="transmembrane region" description="Helical" evidence="2">
    <location>
        <begin position="112"/>
        <end position="132"/>
    </location>
</feature>
<organism evidence="4 5">
    <name type="scientific">Hymenobacter metallilatus</name>
    <dbReference type="NCBI Taxonomy" id="2493666"/>
    <lineage>
        <taxon>Bacteria</taxon>
        <taxon>Pseudomonadati</taxon>
        <taxon>Bacteroidota</taxon>
        <taxon>Cytophagia</taxon>
        <taxon>Cytophagales</taxon>
        <taxon>Hymenobacteraceae</taxon>
        <taxon>Hymenobacter</taxon>
    </lineage>
</organism>
<keyword evidence="2" id="KW-0472">Membrane</keyword>
<keyword evidence="2" id="KW-1133">Transmembrane helix</keyword>
<feature type="signal peptide" evidence="3">
    <location>
        <begin position="1"/>
        <end position="24"/>
    </location>
</feature>
<name>A0A3R9N2H1_9BACT</name>
<keyword evidence="5" id="KW-1185">Reference proteome</keyword>
<evidence type="ECO:0000313" key="4">
    <source>
        <dbReference type="EMBL" id="RSK37401.1"/>
    </source>
</evidence>
<evidence type="ECO:0000256" key="1">
    <source>
        <dbReference type="SAM" id="MobiDB-lite"/>
    </source>
</evidence>
<dbReference type="Proteomes" id="UP000280066">
    <property type="component" value="Unassembled WGS sequence"/>
</dbReference>
<dbReference type="OrthoDB" id="886107at2"/>
<gene>
    <name evidence="4" type="ORF">EI290_01750</name>
</gene>
<protein>
    <submittedName>
        <fullName evidence="4">Uncharacterized protein</fullName>
    </submittedName>
</protein>
<proteinExistence type="predicted"/>
<evidence type="ECO:0000256" key="2">
    <source>
        <dbReference type="SAM" id="Phobius"/>
    </source>
</evidence>
<feature type="chain" id="PRO_5018682815" evidence="3">
    <location>
        <begin position="25"/>
        <end position="171"/>
    </location>
</feature>
<reference evidence="4 5" key="1">
    <citation type="submission" date="2018-12" db="EMBL/GenBank/DDBJ databases">
        <authorList>
            <person name="Feng G."/>
            <person name="Zhu H."/>
        </authorList>
    </citation>
    <scope>NUCLEOTIDE SEQUENCE [LARGE SCALE GENOMIC DNA]</scope>
    <source>
        <strain evidence="4 5">9PBR-2</strain>
    </source>
</reference>
<evidence type="ECO:0000313" key="5">
    <source>
        <dbReference type="Proteomes" id="UP000280066"/>
    </source>
</evidence>
<evidence type="ECO:0000256" key="3">
    <source>
        <dbReference type="SAM" id="SignalP"/>
    </source>
</evidence>
<dbReference type="RefSeq" id="WP_125426029.1">
    <property type="nucleotide sequence ID" value="NZ_RWIS01000001.1"/>
</dbReference>